<gene>
    <name evidence="2" type="ORF">K444DRAFT_503323</name>
</gene>
<dbReference type="STRING" id="1095630.A0A2J6TB25"/>
<reference evidence="2 3" key="1">
    <citation type="submission" date="2016-04" db="EMBL/GenBank/DDBJ databases">
        <title>A degradative enzymes factory behind the ericoid mycorrhizal symbiosis.</title>
        <authorList>
            <consortium name="DOE Joint Genome Institute"/>
            <person name="Martino E."/>
            <person name="Morin E."/>
            <person name="Grelet G."/>
            <person name="Kuo A."/>
            <person name="Kohler A."/>
            <person name="Daghino S."/>
            <person name="Barry K."/>
            <person name="Choi C."/>
            <person name="Cichocki N."/>
            <person name="Clum A."/>
            <person name="Copeland A."/>
            <person name="Hainaut M."/>
            <person name="Haridas S."/>
            <person name="Labutti K."/>
            <person name="Lindquist E."/>
            <person name="Lipzen A."/>
            <person name="Khouja H.-R."/>
            <person name="Murat C."/>
            <person name="Ohm R."/>
            <person name="Olson A."/>
            <person name="Spatafora J."/>
            <person name="Veneault-Fourrey C."/>
            <person name="Henrissat B."/>
            <person name="Grigoriev I."/>
            <person name="Martin F."/>
            <person name="Perotto S."/>
        </authorList>
    </citation>
    <scope>NUCLEOTIDE SEQUENCE [LARGE SCALE GENOMIC DNA]</scope>
    <source>
        <strain evidence="2 3">E</strain>
    </source>
</reference>
<dbReference type="PANTHER" id="PTHR46411">
    <property type="entry name" value="FAMILY ATPASE, PUTATIVE-RELATED"/>
    <property type="match status" value="1"/>
</dbReference>
<keyword evidence="3" id="KW-1185">Reference proteome</keyword>
<sequence>EAVSEYLKRPLYSISIRELLRNITELEDRLSRIFQITSYWNAIFLLDEADIFLKSYSLNNLTRNGLVSIFLCKLEYYKGILFLTTNRVGQFNKAILSRIYLLLRYKGLTQVIRRQVWRNFLSRAATSSGDIDIKDEELEELTIPKLNGRQIKNIMSVAQAFARKERSKIEFLYTKKALEANEKFFTEFYRK</sequence>
<dbReference type="GO" id="GO:0005524">
    <property type="term" value="F:ATP binding"/>
    <property type="evidence" value="ECO:0007669"/>
    <property type="project" value="InterPro"/>
</dbReference>
<dbReference type="EMBL" id="KZ613791">
    <property type="protein sequence ID" value="PMD60193.1"/>
    <property type="molecule type" value="Genomic_DNA"/>
</dbReference>
<dbReference type="Proteomes" id="UP000235371">
    <property type="component" value="Unassembled WGS sequence"/>
</dbReference>
<evidence type="ECO:0000313" key="3">
    <source>
        <dbReference type="Proteomes" id="UP000235371"/>
    </source>
</evidence>
<evidence type="ECO:0000313" key="2">
    <source>
        <dbReference type="EMBL" id="PMD60193.1"/>
    </source>
</evidence>
<dbReference type="InterPro" id="IPR027417">
    <property type="entry name" value="P-loop_NTPase"/>
</dbReference>
<dbReference type="GO" id="GO:0016887">
    <property type="term" value="F:ATP hydrolysis activity"/>
    <property type="evidence" value="ECO:0007669"/>
    <property type="project" value="InterPro"/>
</dbReference>
<protein>
    <recommendedName>
        <fullName evidence="1">ATPase AAA-type core domain-containing protein</fullName>
    </recommendedName>
</protein>
<dbReference type="InParanoid" id="A0A2J6TB25"/>
<organism evidence="2 3">
    <name type="scientific">Hyaloscypha bicolor E</name>
    <dbReference type="NCBI Taxonomy" id="1095630"/>
    <lineage>
        <taxon>Eukaryota</taxon>
        <taxon>Fungi</taxon>
        <taxon>Dikarya</taxon>
        <taxon>Ascomycota</taxon>
        <taxon>Pezizomycotina</taxon>
        <taxon>Leotiomycetes</taxon>
        <taxon>Helotiales</taxon>
        <taxon>Hyaloscyphaceae</taxon>
        <taxon>Hyaloscypha</taxon>
        <taxon>Hyaloscypha bicolor</taxon>
    </lineage>
</organism>
<dbReference type="PANTHER" id="PTHR46411:SF3">
    <property type="entry name" value="AAA+ ATPASE DOMAIN-CONTAINING PROTEIN"/>
    <property type="match status" value="1"/>
</dbReference>
<evidence type="ECO:0000259" key="1">
    <source>
        <dbReference type="Pfam" id="PF00004"/>
    </source>
</evidence>
<dbReference type="SUPFAM" id="SSF52540">
    <property type="entry name" value="P-loop containing nucleoside triphosphate hydrolases"/>
    <property type="match status" value="1"/>
</dbReference>
<dbReference type="GeneID" id="36581450"/>
<dbReference type="RefSeq" id="XP_024737097.1">
    <property type="nucleotide sequence ID" value="XM_024873370.1"/>
</dbReference>
<feature type="non-terminal residue" evidence="2">
    <location>
        <position position="191"/>
    </location>
</feature>
<dbReference type="AlphaFoldDB" id="A0A2J6TB25"/>
<feature type="domain" description="ATPase AAA-type core" evidence="1">
    <location>
        <begin position="2"/>
        <end position="99"/>
    </location>
</feature>
<name>A0A2J6TB25_9HELO</name>
<dbReference type="InterPro" id="IPR003959">
    <property type="entry name" value="ATPase_AAA_core"/>
</dbReference>
<accession>A0A2J6TB25</accession>
<proteinExistence type="predicted"/>
<dbReference type="Pfam" id="PF00004">
    <property type="entry name" value="AAA"/>
    <property type="match status" value="1"/>
</dbReference>
<dbReference type="OrthoDB" id="10042665at2759"/>
<feature type="non-terminal residue" evidence="2">
    <location>
        <position position="1"/>
    </location>
</feature>
<dbReference type="Gene3D" id="3.40.50.300">
    <property type="entry name" value="P-loop containing nucleotide triphosphate hydrolases"/>
    <property type="match status" value="1"/>
</dbReference>